<accession>A0A8S9Z314</accession>
<name>A0A8S9Z314_9TREM</name>
<sequence>MTARIMTMKRMRKGREIQPAQFVHPSECPIIRIMDVTRSNLTTNSEREHFLLRNCSLIRRKKERGTTLDERGT</sequence>
<dbReference type="AlphaFoldDB" id="A0A8S9Z314"/>
<evidence type="ECO:0000313" key="1">
    <source>
        <dbReference type="EMBL" id="KAF7259753.1"/>
    </source>
</evidence>
<gene>
    <name evidence="1" type="ORF">EG68_03015</name>
</gene>
<protein>
    <submittedName>
        <fullName evidence="1">Uncharacterized protein</fullName>
    </submittedName>
</protein>
<organism evidence="1 2">
    <name type="scientific">Paragonimus skrjabini miyazakii</name>
    <dbReference type="NCBI Taxonomy" id="59628"/>
    <lineage>
        <taxon>Eukaryota</taxon>
        <taxon>Metazoa</taxon>
        <taxon>Spiralia</taxon>
        <taxon>Lophotrochozoa</taxon>
        <taxon>Platyhelminthes</taxon>
        <taxon>Trematoda</taxon>
        <taxon>Digenea</taxon>
        <taxon>Plagiorchiida</taxon>
        <taxon>Troglotremata</taxon>
        <taxon>Troglotrematidae</taxon>
        <taxon>Paragonimus</taxon>
    </lineage>
</organism>
<proteinExistence type="predicted"/>
<reference evidence="1" key="1">
    <citation type="submission" date="2019-07" db="EMBL/GenBank/DDBJ databases">
        <title>Annotation for the trematode Paragonimus miyazaki's.</title>
        <authorList>
            <person name="Choi Y.-J."/>
        </authorList>
    </citation>
    <scope>NUCLEOTIDE SEQUENCE</scope>
    <source>
        <strain evidence="1">Japan</strain>
    </source>
</reference>
<keyword evidence="2" id="KW-1185">Reference proteome</keyword>
<dbReference type="Proteomes" id="UP000822476">
    <property type="component" value="Unassembled WGS sequence"/>
</dbReference>
<comment type="caution">
    <text evidence="1">The sequence shown here is derived from an EMBL/GenBank/DDBJ whole genome shotgun (WGS) entry which is preliminary data.</text>
</comment>
<evidence type="ECO:0000313" key="2">
    <source>
        <dbReference type="Proteomes" id="UP000822476"/>
    </source>
</evidence>
<dbReference type="EMBL" id="JTDE01001056">
    <property type="protein sequence ID" value="KAF7259753.1"/>
    <property type="molecule type" value="Genomic_DNA"/>
</dbReference>